<dbReference type="EMBL" id="CP031598">
    <property type="protein sequence ID" value="QEW24788.1"/>
    <property type="molecule type" value="Genomic_DNA"/>
</dbReference>
<dbReference type="PATRIC" id="fig|540747.5.peg.3436"/>
<dbReference type="HAMAP" id="MF_00158">
    <property type="entry name" value="PanC"/>
    <property type="match status" value="1"/>
</dbReference>
<dbReference type="RefSeq" id="WP_057820888.1">
    <property type="nucleotide sequence ID" value="NZ_CP031598.1"/>
</dbReference>
<feature type="binding site" evidence="8">
    <location>
        <begin position="187"/>
        <end position="190"/>
    </location>
    <ligand>
        <name>ATP</name>
        <dbReference type="ChEBI" id="CHEBI:30616"/>
    </ligand>
</feature>
<dbReference type="SUPFAM" id="SSF52374">
    <property type="entry name" value="Nucleotidylyl transferase"/>
    <property type="match status" value="1"/>
</dbReference>
<dbReference type="Proteomes" id="UP000051401">
    <property type="component" value="Unassembled WGS sequence"/>
</dbReference>
<sequence>MTPPPILRTLADLRGKTRSWHDAHETIGVVPTMGALHDGHLSLVQAAKDRCDRVIVTIFVNPKQFNNAQDLANYPRTEQDDARKLARFGVDALYVPDPDQVYPSGFATTVSVAGLTDVMDGIHRPGHFDGVATVCTKLFTQTTATDAFFGEKDFQQLQVVTRLARDLDLQITIHGCPTIRDIDGLALSSRNLLLSDRARTLAPRLFEEMETVASGLNAGQPFGELQRAAIDRLEKTGFTKVEYLDLRAADDLHLLDAPTRPARLFAAAWLAGVRLIDNIAV</sequence>
<comment type="miscellaneous">
    <text evidence="8">The reaction proceeds by a bi uni uni bi ping pong mechanism.</text>
</comment>
<gene>
    <name evidence="8 10" type="primary">panC</name>
    <name evidence="10" type="ORF">RIdsm_00571</name>
    <name evidence="9" type="ORF">XM52_25395</name>
</gene>
<dbReference type="Proteomes" id="UP000325785">
    <property type="component" value="Chromosome"/>
</dbReference>
<keyword evidence="3 8" id="KW-0436">Ligase</keyword>
<comment type="subcellular location">
    <subcellularLocation>
        <location evidence="8">Cytoplasm</location>
    </subcellularLocation>
</comment>
<feature type="binding site" evidence="8">
    <location>
        <position position="64"/>
    </location>
    <ligand>
        <name>beta-alanine</name>
        <dbReference type="ChEBI" id="CHEBI:57966"/>
    </ligand>
</feature>
<evidence type="ECO:0000313" key="12">
    <source>
        <dbReference type="Proteomes" id="UP000325785"/>
    </source>
</evidence>
<dbReference type="STRING" id="540747.SAMN04488031_111115"/>
<dbReference type="PANTHER" id="PTHR21299">
    <property type="entry name" value="CYTIDYLATE KINASE/PANTOATE-BETA-ALANINE LIGASE"/>
    <property type="match status" value="1"/>
</dbReference>
<dbReference type="InterPro" id="IPR042176">
    <property type="entry name" value="Pantoate_ligase_C"/>
</dbReference>
<comment type="pathway">
    <text evidence="1 8">Cofactor biosynthesis; (R)-pantothenate biosynthesis; (R)-pantothenate from (R)-pantoate and beta-alanine: step 1/1.</text>
</comment>
<keyword evidence="8" id="KW-0963">Cytoplasm</keyword>
<feature type="binding site" evidence="8">
    <location>
        <begin position="150"/>
        <end position="153"/>
    </location>
    <ligand>
        <name>ATP</name>
        <dbReference type="ChEBI" id="CHEBI:30616"/>
    </ligand>
</feature>
<dbReference type="AlphaFoldDB" id="A0A0T5P1Z8"/>
<dbReference type="Gene3D" id="3.40.50.620">
    <property type="entry name" value="HUPs"/>
    <property type="match status" value="1"/>
</dbReference>
<dbReference type="EMBL" id="LAXI01000027">
    <property type="protein sequence ID" value="KRS15142.1"/>
    <property type="molecule type" value="Genomic_DNA"/>
</dbReference>
<feature type="binding site" evidence="8">
    <location>
        <position position="64"/>
    </location>
    <ligand>
        <name>(R)-pantoate</name>
        <dbReference type="ChEBI" id="CHEBI:15980"/>
    </ligand>
</feature>
<evidence type="ECO:0000313" key="10">
    <source>
        <dbReference type="EMBL" id="QEW24788.1"/>
    </source>
</evidence>
<comment type="similarity">
    <text evidence="2 8">Belongs to the pantothenate synthetase family.</text>
</comment>
<keyword evidence="11" id="KW-1185">Reference proteome</keyword>
<evidence type="ECO:0000256" key="1">
    <source>
        <dbReference type="ARBA" id="ARBA00004990"/>
    </source>
</evidence>
<evidence type="ECO:0000256" key="7">
    <source>
        <dbReference type="ARBA" id="ARBA00048258"/>
    </source>
</evidence>
<keyword evidence="4 8" id="KW-0566">Pantothenate biosynthesis</keyword>
<proteinExistence type="inferred from homology"/>
<dbReference type="UniPathway" id="UPA00028">
    <property type="reaction ID" value="UER00005"/>
</dbReference>
<dbReference type="GO" id="GO:0004592">
    <property type="term" value="F:pantoate-beta-alanine ligase activity"/>
    <property type="evidence" value="ECO:0007669"/>
    <property type="project" value="UniProtKB-UniRule"/>
</dbReference>
<dbReference type="NCBIfam" id="TIGR00125">
    <property type="entry name" value="cyt_tran_rel"/>
    <property type="match status" value="1"/>
</dbReference>
<name>A0A0T5P1Z8_9RHOB</name>
<evidence type="ECO:0000313" key="11">
    <source>
        <dbReference type="Proteomes" id="UP000051401"/>
    </source>
</evidence>
<feature type="binding site" evidence="8">
    <location>
        <begin position="33"/>
        <end position="40"/>
    </location>
    <ligand>
        <name>ATP</name>
        <dbReference type="ChEBI" id="CHEBI:30616"/>
    </ligand>
</feature>
<reference evidence="10 12" key="2">
    <citation type="submission" date="2018-08" db="EMBL/GenBank/DDBJ databases">
        <title>Genetic Globetrotter - A new plasmid hitch-hiking vast phylogenetic and geographic distances.</title>
        <authorList>
            <person name="Vollmers J."/>
            <person name="Petersen J."/>
        </authorList>
    </citation>
    <scope>NUCLEOTIDE SEQUENCE [LARGE SCALE GENOMIC DNA]</scope>
    <source>
        <strain evidence="10 12">DSM 26383</strain>
    </source>
</reference>
<keyword evidence="5 8" id="KW-0547">Nucleotide-binding</keyword>
<comment type="function">
    <text evidence="8">Catalyzes the condensation of pantoate with beta-alanine in an ATP-dependent reaction via a pantoyl-adenylate intermediate.</text>
</comment>
<dbReference type="InterPro" id="IPR004821">
    <property type="entry name" value="Cyt_trans-like"/>
</dbReference>
<accession>A0A0T5P1Z8</accession>
<dbReference type="NCBIfam" id="TIGR00018">
    <property type="entry name" value="panC"/>
    <property type="match status" value="1"/>
</dbReference>
<feature type="active site" description="Proton donor" evidence="8">
    <location>
        <position position="40"/>
    </location>
</feature>
<reference evidence="9 11" key="1">
    <citation type="submission" date="2015-04" db="EMBL/GenBank/DDBJ databases">
        <title>The draft genome sequence of Roseovarius indicus B108T.</title>
        <authorList>
            <person name="Li G."/>
            <person name="Lai Q."/>
            <person name="Shao Z."/>
            <person name="Yan P."/>
        </authorList>
    </citation>
    <scope>NUCLEOTIDE SEQUENCE [LARGE SCALE GENOMIC DNA]</scope>
    <source>
        <strain evidence="9 11">B108</strain>
    </source>
</reference>
<dbReference type="GO" id="GO:0005829">
    <property type="term" value="C:cytosol"/>
    <property type="evidence" value="ECO:0007669"/>
    <property type="project" value="TreeGrafter"/>
</dbReference>
<dbReference type="InterPro" id="IPR014729">
    <property type="entry name" value="Rossmann-like_a/b/a_fold"/>
</dbReference>
<dbReference type="CDD" id="cd00560">
    <property type="entry name" value="PanC"/>
    <property type="match status" value="1"/>
</dbReference>
<dbReference type="GO" id="GO:0005524">
    <property type="term" value="F:ATP binding"/>
    <property type="evidence" value="ECO:0007669"/>
    <property type="project" value="UniProtKB-KW"/>
</dbReference>
<evidence type="ECO:0000256" key="6">
    <source>
        <dbReference type="ARBA" id="ARBA00022840"/>
    </source>
</evidence>
<evidence type="ECO:0000256" key="2">
    <source>
        <dbReference type="ARBA" id="ARBA00009256"/>
    </source>
</evidence>
<dbReference type="InterPro" id="IPR003721">
    <property type="entry name" value="Pantoate_ligase"/>
</dbReference>
<comment type="subunit">
    <text evidence="8">Homodimer.</text>
</comment>
<protein>
    <recommendedName>
        <fullName evidence="8">Pantothenate synthetase</fullName>
        <shortName evidence="8">PS</shortName>
        <ecNumber evidence="8">6.3.2.1</ecNumber>
    </recommendedName>
    <alternativeName>
        <fullName evidence="8">Pantoate--beta-alanine ligase</fullName>
    </alternativeName>
    <alternativeName>
        <fullName evidence="8">Pantoate-activating enzyme</fullName>
    </alternativeName>
</protein>
<feature type="binding site" evidence="8">
    <location>
        <position position="156"/>
    </location>
    <ligand>
        <name>(R)-pantoate</name>
        <dbReference type="ChEBI" id="CHEBI:15980"/>
    </ligand>
</feature>
<dbReference type="Pfam" id="PF02569">
    <property type="entry name" value="Pantoate_ligase"/>
    <property type="match status" value="1"/>
</dbReference>
<keyword evidence="6 8" id="KW-0067">ATP-binding</keyword>
<feature type="binding site" evidence="8">
    <location>
        <position position="179"/>
    </location>
    <ligand>
        <name>ATP</name>
        <dbReference type="ChEBI" id="CHEBI:30616"/>
    </ligand>
</feature>
<evidence type="ECO:0000256" key="3">
    <source>
        <dbReference type="ARBA" id="ARBA00022598"/>
    </source>
</evidence>
<organism evidence="9 11">
    <name type="scientific">Roseovarius indicus</name>
    <dbReference type="NCBI Taxonomy" id="540747"/>
    <lineage>
        <taxon>Bacteria</taxon>
        <taxon>Pseudomonadati</taxon>
        <taxon>Pseudomonadota</taxon>
        <taxon>Alphaproteobacteria</taxon>
        <taxon>Rhodobacterales</taxon>
        <taxon>Roseobacteraceae</taxon>
        <taxon>Roseovarius</taxon>
    </lineage>
</organism>
<dbReference type="KEGG" id="rid:RIdsm_00571"/>
<comment type="catalytic activity">
    <reaction evidence="7 8">
        <text>(R)-pantoate + beta-alanine + ATP = (R)-pantothenate + AMP + diphosphate + H(+)</text>
        <dbReference type="Rhea" id="RHEA:10912"/>
        <dbReference type="ChEBI" id="CHEBI:15378"/>
        <dbReference type="ChEBI" id="CHEBI:15980"/>
        <dbReference type="ChEBI" id="CHEBI:29032"/>
        <dbReference type="ChEBI" id="CHEBI:30616"/>
        <dbReference type="ChEBI" id="CHEBI:33019"/>
        <dbReference type="ChEBI" id="CHEBI:57966"/>
        <dbReference type="ChEBI" id="CHEBI:456215"/>
        <dbReference type="EC" id="6.3.2.1"/>
    </reaction>
</comment>
<evidence type="ECO:0000256" key="8">
    <source>
        <dbReference type="HAMAP-Rule" id="MF_00158"/>
    </source>
</evidence>
<evidence type="ECO:0000256" key="5">
    <source>
        <dbReference type="ARBA" id="ARBA00022741"/>
    </source>
</evidence>
<dbReference type="Gene3D" id="3.30.1300.10">
    <property type="entry name" value="Pantoate-beta-alanine ligase, C-terminal domain"/>
    <property type="match status" value="1"/>
</dbReference>
<evidence type="ECO:0000256" key="4">
    <source>
        <dbReference type="ARBA" id="ARBA00022655"/>
    </source>
</evidence>
<dbReference type="EC" id="6.3.2.1" evidence="8"/>
<evidence type="ECO:0000313" key="9">
    <source>
        <dbReference type="EMBL" id="KRS15142.1"/>
    </source>
</evidence>
<dbReference type="OrthoDB" id="9773087at2"/>
<dbReference type="PANTHER" id="PTHR21299:SF1">
    <property type="entry name" value="PANTOATE--BETA-ALANINE LIGASE"/>
    <property type="match status" value="1"/>
</dbReference>
<dbReference type="GO" id="GO:0015940">
    <property type="term" value="P:pantothenate biosynthetic process"/>
    <property type="evidence" value="ECO:0007669"/>
    <property type="project" value="UniProtKB-UniRule"/>
</dbReference>